<dbReference type="RefSeq" id="WP_008858446.1">
    <property type="nucleotide sequence ID" value="NZ_AZEB01000044.1"/>
</dbReference>
<protein>
    <recommendedName>
        <fullName evidence="4">DUF2273 domain-containing protein</fullName>
    </recommendedName>
</protein>
<reference evidence="2 3" key="1">
    <citation type="journal article" date="2015" name="Genome Announc.">
        <title>Expanding the biotechnology potential of lactobacilli through comparative genomics of 213 strains and associated genera.</title>
        <authorList>
            <person name="Sun Z."/>
            <person name="Harris H.M."/>
            <person name="McCann A."/>
            <person name="Guo C."/>
            <person name="Argimon S."/>
            <person name="Zhang W."/>
            <person name="Yang X."/>
            <person name="Jeffery I.B."/>
            <person name="Cooney J.C."/>
            <person name="Kagawa T.F."/>
            <person name="Liu W."/>
            <person name="Song Y."/>
            <person name="Salvetti E."/>
            <person name="Wrobel A."/>
            <person name="Rasinkangas P."/>
            <person name="Parkhill J."/>
            <person name="Rea M.C."/>
            <person name="O'Sullivan O."/>
            <person name="Ritari J."/>
            <person name="Douillard F.P."/>
            <person name="Paul Ross R."/>
            <person name="Yang R."/>
            <person name="Briner A.E."/>
            <person name="Felis G.E."/>
            <person name="de Vos W.M."/>
            <person name="Barrangou R."/>
            <person name="Klaenhammer T.R."/>
            <person name="Caufield P.W."/>
            <person name="Cui Y."/>
            <person name="Zhang H."/>
            <person name="O'Toole P.W."/>
        </authorList>
    </citation>
    <scope>NUCLEOTIDE SEQUENCE [LARGE SCALE GENOMIC DNA]</scope>
    <source>
        <strain evidence="2 3">DSM 19906</strain>
    </source>
</reference>
<keyword evidence="1" id="KW-1133">Transmembrane helix</keyword>
<sequence>MNAIMYGGLIGLICGLVWVFGSFSGMLLVLALTLIGSLVGAIIWKLGGIKTLISQLISDD</sequence>
<dbReference type="PATRIC" id="fig|1423766.4.peg.2176"/>
<comment type="caution">
    <text evidence="2">The sequence shown here is derived from an EMBL/GenBank/DDBJ whole genome shotgun (WGS) entry which is preliminary data.</text>
</comment>
<dbReference type="EMBL" id="AZEB01000044">
    <property type="protein sequence ID" value="KRL19699.1"/>
    <property type="molecule type" value="Genomic_DNA"/>
</dbReference>
<evidence type="ECO:0000313" key="2">
    <source>
        <dbReference type="EMBL" id="KRL19699.1"/>
    </source>
</evidence>
<feature type="transmembrane region" description="Helical" evidence="1">
    <location>
        <begin position="5"/>
        <end position="21"/>
    </location>
</feature>
<accession>A0A0R1NSN0</accession>
<keyword evidence="1" id="KW-0472">Membrane</keyword>
<feature type="transmembrane region" description="Helical" evidence="1">
    <location>
        <begin position="27"/>
        <end position="47"/>
    </location>
</feature>
<proteinExistence type="predicted"/>
<organism evidence="2 3">
    <name type="scientific">Lentilactobacillus kisonensis DSM 19906 = JCM 15041</name>
    <dbReference type="NCBI Taxonomy" id="1423766"/>
    <lineage>
        <taxon>Bacteria</taxon>
        <taxon>Bacillati</taxon>
        <taxon>Bacillota</taxon>
        <taxon>Bacilli</taxon>
        <taxon>Lactobacillales</taxon>
        <taxon>Lactobacillaceae</taxon>
        <taxon>Lentilactobacillus</taxon>
    </lineage>
</organism>
<evidence type="ECO:0000313" key="3">
    <source>
        <dbReference type="Proteomes" id="UP000051439"/>
    </source>
</evidence>
<gene>
    <name evidence="2" type="ORF">FC98_GL002097</name>
</gene>
<evidence type="ECO:0008006" key="4">
    <source>
        <dbReference type="Google" id="ProtNLM"/>
    </source>
</evidence>
<name>A0A0R1NSN0_9LACO</name>
<dbReference type="Proteomes" id="UP000051439">
    <property type="component" value="Unassembled WGS sequence"/>
</dbReference>
<keyword evidence="3" id="KW-1185">Reference proteome</keyword>
<keyword evidence="1" id="KW-0812">Transmembrane</keyword>
<dbReference type="AlphaFoldDB" id="A0A0R1NSN0"/>
<evidence type="ECO:0000256" key="1">
    <source>
        <dbReference type="SAM" id="Phobius"/>
    </source>
</evidence>